<keyword evidence="4" id="KW-0997">Cell inner membrane</keyword>
<dbReference type="InterPro" id="IPR055348">
    <property type="entry name" value="DctQ"/>
</dbReference>
<dbReference type="Proteomes" id="UP000326711">
    <property type="component" value="Chromosome"/>
</dbReference>
<feature type="transmembrane region" description="Helical" evidence="9">
    <location>
        <begin position="162"/>
        <end position="184"/>
    </location>
</feature>
<dbReference type="AlphaFoldDB" id="A0A5J6Z7R2"/>
<feature type="domain" description="Tripartite ATP-independent periplasmic transporters DctQ component" evidence="10">
    <location>
        <begin position="52"/>
        <end position="187"/>
    </location>
</feature>
<dbReference type="Pfam" id="PF04290">
    <property type="entry name" value="DctQ"/>
    <property type="match status" value="1"/>
</dbReference>
<sequence>MSVNTFIHPDHHGTAERSKFGYHTTDHPNFDKFQNMLSAIGAWIAGAAVIALALITLIEIGMREFFGSPLGWNISLTEKYLLPLIAFFGLVTAYRTGSHIAVQSLFGMFNKRVQKIVLIIIHTIVLISLIFMFLGGWNETAMAFSMGHATLPGMADLPTPDWTYRVIVPIAAIMCGLIAAIDLFRELVTPWHRPFTDYDPGEDEV</sequence>
<dbReference type="OrthoDB" id="4804620at2"/>
<keyword evidence="12" id="KW-1185">Reference proteome</keyword>
<keyword evidence="3" id="KW-1003">Cell membrane</keyword>
<feature type="transmembrane region" description="Helical" evidence="9">
    <location>
        <begin position="80"/>
        <end position="96"/>
    </location>
</feature>
<evidence type="ECO:0000256" key="9">
    <source>
        <dbReference type="SAM" id="Phobius"/>
    </source>
</evidence>
<protein>
    <submittedName>
        <fullName evidence="11">Tripartite ATP-independent periplasmic transporters, DctQ component</fullName>
    </submittedName>
</protein>
<evidence type="ECO:0000259" key="10">
    <source>
        <dbReference type="Pfam" id="PF04290"/>
    </source>
</evidence>
<keyword evidence="5 9" id="KW-0812">Transmembrane</keyword>
<keyword evidence="2" id="KW-0813">Transport</keyword>
<evidence type="ECO:0000256" key="6">
    <source>
        <dbReference type="ARBA" id="ARBA00022989"/>
    </source>
</evidence>
<feature type="transmembrane region" description="Helical" evidence="9">
    <location>
        <begin position="116"/>
        <end position="137"/>
    </location>
</feature>
<evidence type="ECO:0000256" key="1">
    <source>
        <dbReference type="ARBA" id="ARBA00004429"/>
    </source>
</evidence>
<proteinExistence type="inferred from homology"/>
<dbReference type="KEGG" id="cuo:CUROG_01315"/>
<evidence type="ECO:0000256" key="3">
    <source>
        <dbReference type="ARBA" id="ARBA00022475"/>
    </source>
</evidence>
<evidence type="ECO:0000313" key="11">
    <source>
        <dbReference type="EMBL" id="QFQ01663.1"/>
    </source>
</evidence>
<comment type="similarity">
    <text evidence="8">Belongs to the TRAP transporter small permease family.</text>
</comment>
<name>A0A5J6Z7R2_9CORY</name>
<evidence type="ECO:0000256" key="8">
    <source>
        <dbReference type="ARBA" id="ARBA00038436"/>
    </source>
</evidence>
<dbReference type="GO" id="GO:0005886">
    <property type="term" value="C:plasma membrane"/>
    <property type="evidence" value="ECO:0007669"/>
    <property type="project" value="UniProtKB-SubCell"/>
</dbReference>
<evidence type="ECO:0000256" key="5">
    <source>
        <dbReference type="ARBA" id="ARBA00022692"/>
    </source>
</evidence>
<dbReference type="GO" id="GO:0015740">
    <property type="term" value="P:C4-dicarboxylate transport"/>
    <property type="evidence" value="ECO:0007669"/>
    <property type="project" value="TreeGrafter"/>
</dbReference>
<dbReference type="InterPro" id="IPR007387">
    <property type="entry name" value="TRAP_DctQ"/>
</dbReference>
<feature type="transmembrane region" description="Helical" evidence="9">
    <location>
        <begin position="40"/>
        <end position="60"/>
    </location>
</feature>
<keyword evidence="7 9" id="KW-0472">Membrane</keyword>
<evidence type="ECO:0000313" key="12">
    <source>
        <dbReference type="Proteomes" id="UP000326711"/>
    </source>
</evidence>
<organism evidence="11 12">
    <name type="scientific">Corynebacterium urogenitale</name>
    <dbReference type="NCBI Taxonomy" id="2487892"/>
    <lineage>
        <taxon>Bacteria</taxon>
        <taxon>Bacillati</taxon>
        <taxon>Actinomycetota</taxon>
        <taxon>Actinomycetes</taxon>
        <taxon>Mycobacteriales</taxon>
        <taxon>Corynebacteriaceae</taxon>
        <taxon>Corynebacterium</taxon>
    </lineage>
</organism>
<comment type="subcellular location">
    <subcellularLocation>
        <location evidence="1">Cell inner membrane</location>
        <topology evidence="1">Multi-pass membrane protein</topology>
    </subcellularLocation>
</comment>
<accession>A0A5J6Z7R2</accession>
<dbReference type="RefSeq" id="WP_151902136.1">
    <property type="nucleotide sequence ID" value="NZ_CP045032.1"/>
</dbReference>
<evidence type="ECO:0000256" key="2">
    <source>
        <dbReference type="ARBA" id="ARBA00022448"/>
    </source>
</evidence>
<evidence type="ECO:0000256" key="4">
    <source>
        <dbReference type="ARBA" id="ARBA00022519"/>
    </source>
</evidence>
<evidence type="ECO:0000256" key="7">
    <source>
        <dbReference type="ARBA" id="ARBA00023136"/>
    </source>
</evidence>
<dbReference type="GO" id="GO:0022857">
    <property type="term" value="F:transmembrane transporter activity"/>
    <property type="evidence" value="ECO:0007669"/>
    <property type="project" value="TreeGrafter"/>
</dbReference>
<dbReference type="PANTHER" id="PTHR35011">
    <property type="entry name" value="2,3-DIKETO-L-GULONATE TRAP TRANSPORTER SMALL PERMEASE PROTEIN YIAM"/>
    <property type="match status" value="1"/>
</dbReference>
<gene>
    <name evidence="11" type="ORF">CUROG_01315</name>
</gene>
<dbReference type="EMBL" id="CP045032">
    <property type="protein sequence ID" value="QFQ01663.1"/>
    <property type="molecule type" value="Genomic_DNA"/>
</dbReference>
<dbReference type="PANTHER" id="PTHR35011:SF2">
    <property type="entry name" value="2,3-DIKETO-L-GULONATE TRAP TRANSPORTER SMALL PERMEASE PROTEIN YIAM"/>
    <property type="match status" value="1"/>
</dbReference>
<reference evidence="12" key="1">
    <citation type="submission" date="2019-10" db="EMBL/GenBank/DDBJ databases">
        <title>Complete genome sequence of Corynebacterium urogenitalis DSM 108747, isolated from the genital tract of a cow.</title>
        <authorList>
            <person name="Ruckert C."/>
            <person name="Ballas P."/>
            <person name="Wagener K."/>
            <person name="Drillich M."/>
            <person name="Kaempfer P."/>
            <person name="Busse H.-J."/>
            <person name="Ehling-Schulz M."/>
        </authorList>
    </citation>
    <scope>NUCLEOTIDE SEQUENCE [LARGE SCALE GENOMIC DNA]</scope>
    <source>
        <strain evidence="12">LMM 1652</strain>
    </source>
</reference>
<keyword evidence="6 9" id="KW-1133">Transmembrane helix</keyword>